<sequence>MNIIDLEWGTLADWVAAIAAALGAGLSIFALRHALAANKTAEQTRLDAKDASAATEARERARDELDRNRERRALAGSVAAWWAADREEADRRYVVVISNQSPTSAVFHDVDVTVAGWKGTTHVVHMNILPPGKFFVEQGFKMGQPRWERIPLPVRPDDVLDPFTVASDRSIVQLEYNDGLGTRWRWTPRSGLTEVEHTSAQR</sequence>
<protein>
    <recommendedName>
        <fullName evidence="5">Secreted protein</fullName>
    </recommendedName>
</protein>
<keyword evidence="2" id="KW-0472">Membrane</keyword>
<evidence type="ECO:0008006" key="5">
    <source>
        <dbReference type="Google" id="ProtNLM"/>
    </source>
</evidence>
<keyword evidence="4" id="KW-1185">Reference proteome</keyword>
<accession>A0ABU0TS44</accession>
<dbReference type="Proteomes" id="UP001226691">
    <property type="component" value="Unassembled WGS sequence"/>
</dbReference>
<keyword evidence="2" id="KW-1133">Transmembrane helix</keyword>
<dbReference type="EMBL" id="JAUTBF010000001">
    <property type="protein sequence ID" value="MDQ1121727.1"/>
    <property type="molecule type" value="Genomic_DNA"/>
</dbReference>
<keyword evidence="2" id="KW-0812">Transmembrane</keyword>
<evidence type="ECO:0000313" key="3">
    <source>
        <dbReference type="EMBL" id="MDQ1121727.1"/>
    </source>
</evidence>
<evidence type="ECO:0000256" key="2">
    <source>
        <dbReference type="SAM" id="Phobius"/>
    </source>
</evidence>
<organism evidence="3 4">
    <name type="scientific">Microbacterium trichothecenolyticum</name>
    <name type="common">Aureobacterium trichothecenolyticum</name>
    <dbReference type="NCBI Taxonomy" id="69370"/>
    <lineage>
        <taxon>Bacteria</taxon>
        <taxon>Bacillati</taxon>
        <taxon>Actinomycetota</taxon>
        <taxon>Actinomycetes</taxon>
        <taxon>Micrococcales</taxon>
        <taxon>Microbacteriaceae</taxon>
        <taxon>Microbacterium</taxon>
    </lineage>
</organism>
<evidence type="ECO:0000313" key="4">
    <source>
        <dbReference type="Proteomes" id="UP001226691"/>
    </source>
</evidence>
<evidence type="ECO:0000256" key="1">
    <source>
        <dbReference type="SAM" id="MobiDB-lite"/>
    </source>
</evidence>
<reference evidence="3 4" key="1">
    <citation type="submission" date="2023-07" db="EMBL/GenBank/DDBJ databases">
        <title>Functional and genomic diversity of the sorghum phyllosphere microbiome.</title>
        <authorList>
            <person name="Shade A."/>
        </authorList>
    </citation>
    <scope>NUCLEOTIDE SEQUENCE [LARGE SCALE GENOMIC DNA]</scope>
    <source>
        <strain evidence="3 4">SORGH_AS_1207</strain>
    </source>
</reference>
<gene>
    <name evidence="3" type="ORF">QE412_000300</name>
</gene>
<feature type="region of interest" description="Disordered" evidence="1">
    <location>
        <begin position="45"/>
        <end position="66"/>
    </location>
</feature>
<dbReference type="RefSeq" id="WP_307479263.1">
    <property type="nucleotide sequence ID" value="NZ_JAUTBF010000001.1"/>
</dbReference>
<feature type="transmembrane region" description="Helical" evidence="2">
    <location>
        <begin position="14"/>
        <end position="35"/>
    </location>
</feature>
<proteinExistence type="predicted"/>
<name>A0ABU0TS44_MICTR</name>
<comment type="caution">
    <text evidence="3">The sequence shown here is derived from an EMBL/GenBank/DDBJ whole genome shotgun (WGS) entry which is preliminary data.</text>
</comment>